<dbReference type="EMBL" id="FO704551">
    <property type="protein sequence ID" value="CDG21579.1"/>
    <property type="molecule type" value="Genomic_DNA"/>
</dbReference>
<gene>
    <name evidence="1" type="ORF">XPG1_1924</name>
</gene>
<protein>
    <submittedName>
        <fullName evidence="1">Uncharacterized protein</fullName>
    </submittedName>
</protein>
<evidence type="ECO:0000313" key="2">
    <source>
        <dbReference type="Proteomes" id="UP000032735"/>
    </source>
</evidence>
<dbReference type="STRING" id="1354304.XPG1_1924"/>
<dbReference type="HOGENOM" id="CLU_3207159_0_0_6"/>
<name>A0A068R3G2_9GAMM</name>
<dbReference type="AlphaFoldDB" id="A0A068R3G2"/>
<evidence type="ECO:0000313" key="1">
    <source>
        <dbReference type="EMBL" id="CDG21579.1"/>
    </source>
</evidence>
<reference evidence="1 2" key="1">
    <citation type="submission" date="2013-07" db="EMBL/GenBank/DDBJ databases">
        <authorList>
            <person name="Genoscope - CEA"/>
        </authorList>
    </citation>
    <scope>NUCLEOTIDE SEQUENCE [LARGE SCALE GENOMIC DNA]</scope>
    <source>
        <strain evidence="1 2">G6</strain>
    </source>
</reference>
<keyword evidence="2" id="KW-1185">Reference proteome</keyword>
<sequence length="45" mass="4984">MGGIFFTSQLDRQALPAPYPPAFLSTKQKTHGLNLAQFTDTSTVW</sequence>
<accession>A0A068R3G2</accession>
<dbReference type="KEGG" id="xpo:XPG1_1924"/>
<organism evidence="1 2">
    <name type="scientific">Xenorhabdus poinarii G6</name>
    <dbReference type="NCBI Taxonomy" id="1354304"/>
    <lineage>
        <taxon>Bacteria</taxon>
        <taxon>Pseudomonadati</taxon>
        <taxon>Pseudomonadota</taxon>
        <taxon>Gammaproteobacteria</taxon>
        <taxon>Enterobacterales</taxon>
        <taxon>Morganellaceae</taxon>
        <taxon>Xenorhabdus</taxon>
    </lineage>
</organism>
<dbReference type="Proteomes" id="UP000032735">
    <property type="component" value="Chromosome"/>
</dbReference>
<proteinExistence type="predicted"/>